<proteinExistence type="predicted"/>
<name>A0A562NNW7_9RHOB</name>
<dbReference type="EMBL" id="VLKU01000006">
    <property type="protein sequence ID" value="TWI33868.1"/>
    <property type="molecule type" value="Genomic_DNA"/>
</dbReference>
<evidence type="ECO:0000313" key="1">
    <source>
        <dbReference type="EMBL" id="TWI33868.1"/>
    </source>
</evidence>
<dbReference type="OrthoDB" id="7869642at2"/>
<reference evidence="1 2" key="1">
    <citation type="journal article" date="2015" name="Stand. Genomic Sci.">
        <title>Genomic Encyclopedia of Bacterial and Archaeal Type Strains, Phase III: the genomes of soil and plant-associated and newly described type strains.</title>
        <authorList>
            <person name="Whitman W.B."/>
            <person name="Woyke T."/>
            <person name="Klenk H.P."/>
            <person name="Zhou Y."/>
            <person name="Lilburn T.G."/>
            <person name="Beck B.J."/>
            <person name="De Vos P."/>
            <person name="Vandamme P."/>
            <person name="Eisen J.A."/>
            <person name="Garrity G."/>
            <person name="Hugenholtz P."/>
            <person name="Kyrpides N.C."/>
        </authorList>
    </citation>
    <scope>NUCLEOTIDE SEQUENCE [LARGE SCALE GENOMIC DNA]</scope>
    <source>
        <strain evidence="1 2">CGMCC 1.5364</strain>
    </source>
</reference>
<dbReference type="RefSeq" id="WP_145398036.1">
    <property type="nucleotide sequence ID" value="NZ_VLKU01000006.1"/>
</dbReference>
<protein>
    <submittedName>
        <fullName evidence="1">Uncharacterized protein</fullName>
    </submittedName>
</protein>
<keyword evidence="2" id="KW-1185">Reference proteome</keyword>
<evidence type="ECO:0000313" key="2">
    <source>
        <dbReference type="Proteomes" id="UP000316225"/>
    </source>
</evidence>
<gene>
    <name evidence="1" type="ORF">IQ24_02235</name>
</gene>
<dbReference type="Proteomes" id="UP000316225">
    <property type="component" value="Unassembled WGS sequence"/>
</dbReference>
<sequence>MSEYYRFSLNFKIRRDAPQALHRALRALSERRLPEEEDLAELPPVVGEYLRHPSPPEGMDGDGFTYRYSRSGRVFREERPDDPTHAIHVERTFHDDEYWACGVYFIYWLFQFAAEDGHLAIKLLEFDTPPEIYTRQGSDILITQLRYEPEEYRPLSLREMPLDDTNPIVISETFRQNLPEFLKNIAEMCGQPT</sequence>
<dbReference type="AlphaFoldDB" id="A0A562NNW7"/>
<comment type="caution">
    <text evidence="1">The sequence shown here is derived from an EMBL/GenBank/DDBJ whole genome shotgun (WGS) entry which is preliminary data.</text>
</comment>
<accession>A0A562NNW7</accession>
<organism evidence="1 2">
    <name type="scientific">Paracoccus sulfuroxidans</name>
    <dbReference type="NCBI Taxonomy" id="384678"/>
    <lineage>
        <taxon>Bacteria</taxon>
        <taxon>Pseudomonadati</taxon>
        <taxon>Pseudomonadota</taxon>
        <taxon>Alphaproteobacteria</taxon>
        <taxon>Rhodobacterales</taxon>
        <taxon>Paracoccaceae</taxon>
        <taxon>Paracoccus</taxon>
    </lineage>
</organism>